<accession>A0A1B6VH57</accession>
<dbReference type="PANTHER" id="PTHR41259:SF1">
    <property type="entry name" value="DOUBLE-STRAND BREAK REPAIR RAD50 ATPASE, PUTATIVE-RELATED"/>
    <property type="match status" value="1"/>
</dbReference>
<proteinExistence type="predicted"/>
<dbReference type="PATRIC" id="fig|38307.3.peg.2809"/>
<feature type="coiled-coil region" evidence="1">
    <location>
        <begin position="722"/>
        <end position="749"/>
    </location>
</feature>
<name>A0A1B6VH57_9PROT</name>
<dbReference type="Gene3D" id="3.40.50.300">
    <property type="entry name" value="P-loop containing nucleotide triphosphate hydrolases"/>
    <property type="match status" value="2"/>
</dbReference>
<protein>
    <recommendedName>
        <fullName evidence="2">YhaN AAA domain-containing protein</fullName>
    </recommendedName>
</protein>
<evidence type="ECO:0000313" key="4">
    <source>
        <dbReference type="Proteomes" id="UP000077786"/>
    </source>
</evidence>
<feature type="domain" description="YhaN AAA" evidence="2">
    <location>
        <begin position="1"/>
        <end position="204"/>
    </location>
</feature>
<reference evidence="3 4" key="1">
    <citation type="submission" date="2016-03" db="EMBL/GenBank/DDBJ databases">
        <title>Draft genome sequence of Gluconobacter cerinus strain CECT 9110.</title>
        <authorList>
            <person name="Sainz F."/>
            <person name="Mas A."/>
            <person name="Torija M.J."/>
        </authorList>
    </citation>
    <scope>NUCLEOTIDE SEQUENCE [LARGE SCALE GENOMIC DNA]</scope>
    <source>
        <strain evidence="3 4">CECT 9110</strain>
    </source>
</reference>
<comment type="caution">
    <text evidence="3">The sequence shown here is derived from an EMBL/GenBank/DDBJ whole genome shotgun (WGS) entry which is preliminary data.</text>
</comment>
<dbReference type="OrthoDB" id="9764467at2"/>
<evidence type="ECO:0000256" key="1">
    <source>
        <dbReference type="SAM" id="Coils"/>
    </source>
</evidence>
<evidence type="ECO:0000313" key="3">
    <source>
        <dbReference type="EMBL" id="OAJ66559.1"/>
    </source>
</evidence>
<dbReference type="Pfam" id="PF13514">
    <property type="entry name" value="AAA_27"/>
    <property type="match status" value="1"/>
</dbReference>
<dbReference type="EMBL" id="LUTU01000014">
    <property type="protein sequence ID" value="OAJ66559.1"/>
    <property type="molecule type" value="Genomic_DNA"/>
</dbReference>
<sequence>MRFDRLDLFRYGGFQDRTITFPKSEGDFHVIHGHNEAGKSTMLAAIRDFLFQFPHHISADWISAAPLLRVGGQVSHNGAVLEGIRRRARTQTFYASDDATPKSDELLRQWMGDLDAKSFETGWALDHRRLREGGEEMRRLKDDAGLQILSAGLGVGGLGGLITSLEKEMNSQWRKGSSTSAILKAKRDLSELNKTLRNTAVLPHDLTVAREIQEKEEKALSECNAEQQRLVVRQRENSRARNISIPYLQLMDLQLQLSQSELPEFSFSECDNFEVILSEIKTETTIEAATKSKLGSISAHINASAPRNKILDDANQILSLTNKNDFIDKIEFDTKLRLDRIRNDEIWMEQFWARHCATPNRLPDTGALDDLNKKLQERENYLTLEHEIKDRLKKLRQEFDLIRSSNFSSDERKTVSTADFERLKTNLNYARSLAGIDDEIEKLKKDLKTAIHDTNAAFDRLLPWSASAENRWAALDGLPVLEKKIIDEEYLKWRDLEEKFLQENSLLLKLQEALSKKNFDRDVLEKSGDAVSTEALSNARDLRDTTWRNIQSILQTEQYPDPSVLNAFFILLKNTDILADRRHAHAEQSARLNDLSHHISSIKIEAAQVEKNILFIKLQQISRQNTWFEKLKYLGLPALPPKEFLNWSDARIDALSKSKHQEQIAESFQKKQQQKRSALEQLSPYLHEAQTDNFVLCLHHAQNIQDEYEAHLKSALDKKQTQERLQTAIAVEERQLETLKHNLAAWQILWEAACTSCHYPAGARHVDLVDVQEARSIQIRLENEKKEHHKSYEDILEFKTSLNSMLEKHNKNSLENLCTSLQQSEEAEHKRQEFITQRATLLETLEATTIKLASLRQSLAPILMKLGISYSDGLHNVAAELRHRATLLQRRDELNTIILSAGNGRALEALLLEAKKSDPETLERESDALEQQSLMLKQKHSEIEKRLWDARQILTSLENKGGAHETAERIQEVEAELNDRAARYVSLRLQSLMLRRLVEKQRQETHGPLLEKAGSMFSHLTRHRYAGIALEDTGTDNLTLSGLLPDKSSLVPVHSMSEGTRDQLYLALRLASVEQSLDRGIQLPFIADDLFITFDEERSLSGLELLSSISKRTQILFFTHHAHIADIAKNFGYITHL</sequence>
<dbReference type="Proteomes" id="UP000077786">
    <property type="component" value="Unassembled WGS sequence"/>
</dbReference>
<dbReference type="AlphaFoldDB" id="A0A1B6VH57"/>
<dbReference type="InterPro" id="IPR027417">
    <property type="entry name" value="P-loop_NTPase"/>
</dbReference>
<gene>
    <name evidence="3" type="ORF">A0123_02691</name>
</gene>
<dbReference type="RefSeq" id="WP_064275194.1">
    <property type="nucleotide sequence ID" value="NZ_LUTU01000014.1"/>
</dbReference>
<dbReference type="SUPFAM" id="SSF52540">
    <property type="entry name" value="P-loop containing nucleoside triphosphate hydrolases"/>
    <property type="match status" value="1"/>
</dbReference>
<dbReference type="PANTHER" id="PTHR41259">
    <property type="entry name" value="DOUBLE-STRAND BREAK REPAIR RAD50 ATPASE, PUTATIVE-RELATED"/>
    <property type="match status" value="1"/>
</dbReference>
<organism evidence="3 4">
    <name type="scientific">Gluconobacter cerinus</name>
    <dbReference type="NCBI Taxonomy" id="38307"/>
    <lineage>
        <taxon>Bacteria</taxon>
        <taxon>Pseudomonadati</taxon>
        <taxon>Pseudomonadota</taxon>
        <taxon>Alphaproteobacteria</taxon>
        <taxon>Acetobacterales</taxon>
        <taxon>Acetobacteraceae</taxon>
        <taxon>Gluconobacter</taxon>
    </lineage>
</organism>
<keyword evidence="1" id="KW-0175">Coiled coil</keyword>
<dbReference type="InterPro" id="IPR038734">
    <property type="entry name" value="YhaN_AAA"/>
</dbReference>
<evidence type="ECO:0000259" key="2">
    <source>
        <dbReference type="Pfam" id="PF13514"/>
    </source>
</evidence>